<evidence type="ECO:0000256" key="7">
    <source>
        <dbReference type="ARBA" id="ARBA00023049"/>
    </source>
</evidence>
<dbReference type="Proteomes" id="UP000249061">
    <property type="component" value="Unassembled WGS sequence"/>
</dbReference>
<dbReference type="InterPro" id="IPR005073">
    <property type="entry name" value="Peptidase_M74"/>
</dbReference>
<feature type="compositionally biased region" description="Polar residues" evidence="8">
    <location>
        <begin position="57"/>
        <end position="69"/>
    </location>
</feature>
<reference evidence="10 11" key="1">
    <citation type="submission" date="2017-08" db="EMBL/GenBank/DDBJ databases">
        <title>Infants hospitalized years apart are colonized by the same room-sourced microbial strains.</title>
        <authorList>
            <person name="Brooks B."/>
            <person name="Olm M.R."/>
            <person name="Firek B.A."/>
            <person name="Baker R."/>
            <person name="Thomas B.C."/>
            <person name="Morowitz M.J."/>
            <person name="Banfield J.F."/>
        </authorList>
    </citation>
    <scope>NUCLEOTIDE SEQUENCE [LARGE SCALE GENOMIC DNA]</scope>
    <source>
        <strain evidence="10">S2_003_000_R2_14</strain>
    </source>
</reference>
<dbReference type="GO" id="GO:0006508">
    <property type="term" value="P:proteolysis"/>
    <property type="evidence" value="ECO:0007669"/>
    <property type="project" value="UniProtKB-KW"/>
</dbReference>
<feature type="domain" description="Peptidoglycan binding-like" evidence="9">
    <location>
        <begin position="94"/>
        <end position="147"/>
    </location>
</feature>
<dbReference type="Pfam" id="PF03411">
    <property type="entry name" value="Peptidase_M74"/>
    <property type="match status" value="1"/>
</dbReference>
<keyword evidence="4" id="KW-0574">Periplasm</keyword>
<proteinExistence type="predicted"/>
<accession>A0A2W5VPE3</accession>
<keyword evidence="3" id="KW-0732">Signal</keyword>
<evidence type="ECO:0000259" key="9">
    <source>
        <dbReference type="Pfam" id="PF01471"/>
    </source>
</evidence>
<protein>
    <recommendedName>
        <fullName evidence="9">Peptidoglycan binding-like domain-containing protein</fullName>
    </recommendedName>
</protein>
<evidence type="ECO:0000256" key="2">
    <source>
        <dbReference type="ARBA" id="ARBA00022723"/>
    </source>
</evidence>
<comment type="caution">
    <text evidence="10">The sequence shown here is derived from an EMBL/GenBank/DDBJ whole genome shotgun (WGS) entry which is preliminary data.</text>
</comment>
<keyword evidence="5" id="KW-0378">Hydrolase</keyword>
<evidence type="ECO:0000313" key="10">
    <source>
        <dbReference type="EMBL" id="PZR12291.1"/>
    </source>
</evidence>
<keyword evidence="7" id="KW-0482">Metalloprotease</keyword>
<dbReference type="SUPFAM" id="SSF47090">
    <property type="entry name" value="PGBD-like"/>
    <property type="match status" value="1"/>
</dbReference>
<dbReference type="Gene3D" id="1.10.101.10">
    <property type="entry name" value="PGBD-like superfamily/PGBD"/>
    <property type="match status" value="1"/>
</dbReference>
<evidence type="ECO:0000256" key="4">
    <source>
        <dbReference type="ARBA" id="ARBA00022764"/>
    </source>
</evidence>
<dbReference type="GO" id="GO:0004252">
    <property type="term" value="F:serine-type endopeptidase activity"/>
    <property type="evidence" value="ECO:0007669"/>
    <property type="project" value="InterPro"/>
</dbReference>
<feature type="compositionally biased region" description="Low complexity" evidence="8">
    <location>
        <begin position="33"/>
        <end position="45"/>
    </location>
</feature>
<feature type="region of interest" description="Disordered" evidence="8">
    <location>
        <begin position="229"/>
        <end position="263"/>
    </location>
</feature>
<dbReference type="EMBL" id="QFQP01000012">
    <property type="protein sequence ID" value="PZR12291.1"/>
    <property type="molecule type" value="Genomic_DNA"/>
</dbReference>
<keyword evidence="1" id="KW-0645">Protease</keyword>
<dbReference type="Gene3D" id="3.30.1380.10">
    <property type="match status" value="1"/>
</dbReference>
<dbReference type="GO" id="GO:0046872">
    <property type="term" value="F:metal ion binding"/>
    <property type="evidence" value="ECO:0007669"/>
    <property type="project" value="UniProtKB-KW"/>
</dbReference>
<feature type="region of interest" description="Disordered" evidence="8">
    <location>
        <begin position="151"/>
        <end position="192"/>
    </location>
</feature>
<dbReference type="InterPro" id="IPR036366">
    <property type="entry name" value="PGBDSf"/>
</dbReference>
<dbReference type="GO" id="GO:0008237">
    <property type="term" value="F:metallopeptidase activity"/>
    <property type="evidence" value="ECO:0007669"/>
    <property type="project" value="UniProtKB-KW"/>
</dbReference>
<evidence type="ECO:0000256" key="8">
    <source>
        <dbReference type="SAM" id="MobiDB-lite"/>
    </source>
</evidence>
<dbReference type="SUPFAM" id="SSF55166">
    <property type="entry name" value="Hedgehog/DD-peptidase"/>
    <property type="match status" value="1"/>
</dbReference>
<dbReference type="InterPro" id="IPR009045">
    <property type="entry name" value="Zn_M74/Hedgehog-like"/>
</dbReference>
<evidence type="ECO:0000313" key="11">
    <source>
        <dbReference type="Proteomes" id="UP000249061"/>
    </source>
</evidence>
<dbReference type="AlphaFoldDB" id="A0A2W5VPE3"/>
<dbReference type="InterPro" id="IPR036365">
    <property type="entry name" value="PGBD-like_sf"/>
</dbReference>
<organism evidence="10 11">
    <name type="scientific">Archangium gephyra</name>
    <dbReference type="NCBI Taxonomy" id="48"/>
    <lineage>
        <taxon>Bacteria</taxon>
        <taxon>Pseudomonadati</taxon>
        <taxon>Myxococcota</taxon>
        <taxon>Myxococcia</taxon>
        <taxon>Myxococcales</taxon>
        <taxon>Cystobacterineae</taxon>
        <taxon>Archangiaceae</taxon>
        <taxon>Archangium</taxon>
    </lineage>
</organism>
<keyword evidence="2" id="KW-0479">Metal-binding</keyword>
<name>A0A2W5VPE3_9BACT</name>
<evidence type="ECO:0000256" key="1">
    <source>
        <dbReference type="ARBA" id="ARBA00022670"/>
    </source>
</evidence>
<feature type="region of interest" description="Disordered" evidence="8">
    <location>
        <begin position="1"/>
        <end position="73"/>
    </location>
</feature>
<evidence type="ECO:0000256" key="6">
    <source>
        <dbReference type="ARBA" id="ARBA00022833"/>
    </source>
</evidence>
<gene>
    <name evidence="10" type="ORF">DI536_15415</name>
</gene>
<feature type="compositionally biased region" description="Polar residues" evidence="8">
    <location>
        <begin position="156"/>
        <end position="167"/>
    </location>
</feature>
<feature type="compositionally biased region" description="Polar residues" evidence="8">
    <location>
        <begin position="250"/>
        <end position="260"/>
    </location>
</feature>
<keyword evidence="6" id="KW-0862">Zinc</keyword>
<dbReference type="InterPro" id="IPR002477">
    <property type="entry name" value="Peptidoglycan-bd-like"/>
</dbReference>
<dbReference type="Pfam" id="PF01471">
    <property type="entry name" value="PG_binding_1"/>
    <property type="match status" value="1"/>
</dbReference>
<feature type="compositionally biased region" description="Low complexity" evidence="8">
    <location>
        <begin position="1"/>
        <end position="18"/>
    </location>
</feature>
<feature type="compositionally biased region" description="Basic and acidic residues" evidence="8">
    <location>
        <begin position="19"/>
        <end position="32"/>
    </location>
</feature>
<evidence type="ECO:0000256" key="5">
    <source>
        <dbReference type="ARBA" id="ARBA00022801"/>
    </source>
</evidence>
<dbReference type="GO" id="GO:0030288">
    <property type="term" value="C:outer membrane-bounded periplasmic space"/>
    <property type="evidence" value="ECO:0007669"/>
    <property type="project" value="InterPro"/>
</dbReference>
<evidence type="ECO:0000256" key="3">
    <source>
        <dbReference type="ARBA" id="ARBA00022729"/>
    </source>
</evidence>
<sequence>MVASSSLSNSNNQAAARAAAERARAAAAERARVANAANTQRANARAADRNSVPGYSGKSSFEASPNSSMAAARAADRQSMLGYTSGTLRKGAEGDSVKALQERLTASGFDTGGADGKFGPRTERALKNYQRSQGLSADGVAGRKTYDSFNGVKTPGTKTDGVTSVNADKSVKGPVNTQLPDSGDGFTTYGPRRMQYGTEQTVKNMQEIAARYKAATGKTLEIGDLSAKGGVKTDRHKTHTNGANVDLRPPSTNGGPSNWKNAGYDRDATRTLIQEIKRTNPNAKILFNDPVLIKEGLTSRAGGHDNHLHVSFK</sequence>